<reference evidence="14" key="1">
    <citation type="journal article" date="2019" name="Int. J. Syst. Evol. Microbiol.">
        <title>The Global Catalogue of Microorganisms (GCM) 10K type strain sequencing project: providing services to taxonomists for standard genome sequencing and annotation.</title>
        <authorList>
            <consortium name="The Broad Institute Genomics Platform"/>
            <consortium name="The Broad Institute Genome Sequencing Center for Infectious Disease"/>
            <person name="Wu L."/>
            <person name="Ma J."/>
        </authorList>
    </citation>
    <scope>NUCLEOTIDE SEQUENCE [LARGE SCALE GENOMIC DNA]</scope>
    <source>
        <strain evidence="14">CCUG 73951</strain>
    </source>
</reference>
<evidence type="ECO:0000313" key="13">
    <source>
        <dbReference type="EMBL" id="MFC7321372.1"/>
    </source>
</evidence>
<evidence type="ECO:0000256" key="8">
    <source>
        <dbReference type="ARBA" id="ARBA00037904"/>
    </source>
</evidence>
<evidence type="ECO:0000256" key="2">
    <source>
        <dbReference type="ARBA" id="ARBA00022475"/>
    </source>
</evidence>
<keyword evidence="11" id="KW-0812">Transmembrane</keyword>
<protein>
    <recommendedName>
        <fullName evidence="10">4,4'-diaponeurosporenoate glycosyltransferase</fullName>
    </recommendedName>
</protein>
<evidence type="ECO:0000256" key="7">
    <source>
        <dbReference type="ARBA" id="ARBA00037281"/>
    </source>
</evidence>
<keyword evidence="4 13" id="KW-0808">Transferase</keyword>
<evidence type="ECO:0000256" key="3">
    <source>
        <dbReference type="ARBA" id="ARBA00022676"/>
    </source>
</evidence>
<dbReference type="Pfam" id="PF00535">
    <property type="entry name" value="Glycos_transf_2"/>
    <property type="match status" value="1"/>
</dbReference>
<dbReference type="SUPFAM" id="SSF53448">
    <property type="entry name" value="Nucleotide-diphospho-sugar transferases"/>
    <property type="match status" value="1"/>
</dbReference>
<gene>
    <name evidence="13" type="ORF">ACFQMN_10800</name>
</gene>
<feature type="transmembrane region" description="Helical" evidence="11">
    <location>
        <begin position="333"/>
        <end position="354"/>
    </location>
</feature>
<dbReference type="Gene3D" id="3.90.550.10">
    <property type="entry name" value="Spore Coat Polysaccharide Biosynthesis Protein SpsA, Chain A"/>
    <property type="match status" value="1"/>
</dbReference>
<feature type="transmembrane region" description="Helical" evidence="11">
    <location>
        <begin position="305"/>
        <end position="321"/>
    </location>
</feature>
<comment type="subcellular location">
    <subcellularLocation>
        <location evidence="1">Cell membrane</location>
    </subcellularLocation>
</comment>
<dbReference type="PANTHER" id="PTHR43646">
    <property type="entry name" value="GLYCOSYLTRANSFERASE"/>
    <property type="match status" value="1"/>
</dbReference>
<name>A0ABW2K6N0_9BACI</name>
<keyword evidence="6 11" id="KW-0472">Membrane</keyword>
<comment type="pathway">
    <text evidence="8">Carotenoid biosynthesis; staphyloxanthin biosynthesis; staphyloxanthin from farnesyl diphosphate: step 4/5.</text>
</comment>
<evidence type="ECO:0000256" key="11">
    <source>
        <dbReference type="SAM" id="Phobius"/>
    </source>
</evidence>
<dbReference type="EMBL" id="JBHTBY010000008">
    <property type="protein sequence ID" value="MFC7321372.1"/>
    <property type="molecule type" value="Genomic_DNA"/>
</dbReference>
<sequence>MLTTAVICTFLLNVWTIINSIFLPKLKLRRSQPIHHKVSLLVPLRNEEENVEGLVRSLKKLTYTDIEFVLLDDHSEDDTLRLLQEQTKEDSRFKIVTGKKLPEGWNGKVFACHQLAEQAEGDLYFFLDADARVQPSVIEKTIATMEKHGASMLSGFPKYPNYHFLAHMLVPLQHMVVLLHLPLAVANFTLRPAFTAACGIFIVIKREVYENIGGHASVKNSLVEDVHIAREVKKQGYKMLLCNITDEVISFMYDSSKETWEGFKKNIYTGVGRSPLMVIFLTISYLILFLLPFTLGIYGVLIQNWIFVLPFLLTVCFKMYIDTITRHPLWLAWLLPVSIILLISILFASMSVHIRGQSYQWKGRSYK</sequence>
<evidence type="ECO:0000256" key="5">
    <source>
        <dbReference type="ARBA" id="ARBA00022746"/>
    </source>
</evidence>
<comment type="function">
    <text evidence="7">Catalyzes the glycosylation of 4,4'-diaponeurosporenoate, i.e. the esterification of glucose at the C1'' position with the carboxyl group of 4,4'-diaponeurosporenic acid, to form glycosyl-4,4'-diaponeurosporenoate. This is a step in the biosynthesis of staphyloxanthin, an orange pigment present in most staphylococci strains.</text>
</comment>
<dbReference type="Proteomes" id="UP001596494">
    <property type="component" value="Unassembled WGS sequence"/>
</dbReference>
<accession>A0ABW2K6N0</accession>
<evidence type="ECO:0000313" key="14">
    <source>
        <dbReference type="Proteomes" id="UP001596494"/>
    </source>
</evidence>
<dbReference type="InterPro" id="IPR001173">
    <property type="entry name" value="Glyco_trans_2-like"/>
</dbReference>
<evidence type="ECO:0000256" key="6">
    <source>
        <dbReference type="ARBA" id="ARBA00023136"/>
    </source>
</evidence>
<dbReference type="RefSeq" id="WP_289216470.1">
    <property type="nucleotide sequence ID" value="NZ_JAPVRC010000006.1"/>
</dbReference>
<keyword evidence="2" id="KW-1003">Cell membrane</keyword>
<keyword evidence="14" id="KW-1185">Reference proteome</keyword>
<proteinExistence type="inferred from homology"/>
<keyword evidence="3 13" id="KW-0328">Glycosyltransferase</keyword>
<keyword evidence="11" id="KW-1133">Transmembrane helix</keyword>
<comment type="caution">
    <text evidence="13">The sequence shown here is derived from an EMBL/GenBank/DDBJ whole genome shotgun (WGS) entry which is preliminary data.</text>
</comment>
<evidence type="ECO:0000256" key="4">
    <source>
        <dbReference type="ARBA" id="ARBA00022679"/>
    </source>
</evidence>
<evidence type="ECO:0000256" key="9">
    <source>
        <dbReference type="ARBA" id="ARBA00038120"/>
    </source>
</evidence>
<feature type="domain" description="Glycosyltransferase 2-like" evidence="12">
    <location>
        <begin position="39"/>
        <end position="212"/>
    </location>
</feature>
<dbReference type="InterPro" id="IPR029044">
    <property type="entry name" value="Nucleotide-diphossugar_trans"/>
</dbReference>
<evidence type="ECO:0000256" key="10">
    <source>
        <dbReference type="ARBA" id="ARBA00040345"/>
    </source>
</evidence>
<evidence type="ECO:0000259" key="12">
    <source>
        <dbReference type="Pfam" id="PF00535"/>
    </source>
</evidence>
<comment type="similarity">
    <text evidence="9">Belongs to the glycosyltransferase 2 family. CrtQ subfamily.</text>
</comment>
<organism evidence="13 14">
    <name type="scientific">Halobacillus campisalis</name>
    <dbReference type="NCBI Taxonomy" id="435909"/>
    <lineage>
        <taxon>Bacteria</taxon>
        <taxon>Bacillati</taxon>
        <taxon>Bacillota</taxon>
        <taxon>Bacilli</taxon>
        <taxon>Bacillales</taxon>
        <taxon>Bacillaceae</taxon>
        <taxon>Halobacillus</taxon>
    </lineage>
</organism>
<dbReference type="GO" id="GO:0016757">
    <property type="term" value="F:glycosyltransferase activity"/>
    <property type="evidence" value="ECO:0007669"/>
    <property type="project" value="UniProtKB-KW"/>
</dbReference>
<keyword evidence="5" id="KW-0125">Carotenoid biosynthesis</keyword>
<feature type="transmembrane region" description="Helical" evidence="11">
    <location>
        <begin position="276"/>
        <end position="298"/>
    </location>
</feature>
<dbReference type="PANTHER" id="PTHR43646:SF2">
    <property type="entry name" value="GLYCOSYLTRANSFERASE 2-LIKE DOMAIN-CONTAINING PROTEIN"/>
    <property type="match status" value="1"/>
</dbReference>
<evidence type="ECO:0000256" key="1">
    <source>
        <dbReference type="ARBA" id="ARBA00004236"/>
    </source>
</evidence>